<keyword evidence="5" id="KW-0472">Membrane</keyword>
<comment type="similarity">
    <text evidence="2">Belongs to the SAM50/omp85 family.</text>
</comment>
<evidence type="ECO:0000256" key="5">
    <source>
        <dbReference type="ARBA" id="ARBA00023136"/>
    </source>
</evidence>
<evidence type="ECO:0000313" key="8">
    <source>
        <dbReference type="EMBL" id="OAA56556.1"/>
    </source>
</evidence>
<reference evidence="8 9" key="1">
    <citation type="journal article" date="2016" name="Genome Biol. Evol.">
        <title>Divergent and convergent evolution of fungal pathogenicity.</title>
        <authorList>
            <person name="Shang Y."/>
            <person name="Xiao G."/>
            <person name="Zheng P."/>
            <person name="Cen K."/>
            <person name="Zhan S."/>
            <person name="Wang C."/>
        </authorList>
    </citation>
    <scope>NUCLEOTIDE SEQUENCE [LARGE SCALE GENOMIC DNA]</scope>
    <source>
        <strain evidence="8 9">RCEF 264</strain>
    </source>
</reference>
<dbReference type="OrthoDB" id="1724197at2759"/>
<evidence type="ECO:0000313" key="9">
    <source>
        <dbReference type="Proteomes" id="UP000076874"/>
    </source>
</evidence>
<accession>A0A167PDL8</accession>
<keyword evidence="9" id="KW-1185">Reference proteome</keyword>
<dbReference type="PANTHER" id="PTHR12815">
    <property type="entry name" value="SORTING AND ASSEMBLY MACHINERY SAMM50 PROTEIN FAMILY MEMBER"/>
    <property type="match status" value="1"/>
</dbReference>
<dbReference type="STRING" id="1081102.A0A167PDL8"/>
<gene>
    <name evidence="8" type="ORF">SPI_07563</name>
</gene>
<dbReference type="EMBL" id="AZHD01000016">
    <property type="protein sequence ID" value="OAA56556.1"/>
    <property type="molecule type" value="Genomic_DNA"/>
</dbReference>
<dbReference type="Gene3D" id="2.40.160.50">
    <property type="entry name" value="membrane protein fhac: a member of the omp85/tpsb transporter family"/>
    <property type="match status" value="1"/>
</dbReference>
<protein>
    <submittedName>
        <fullName evidence="8">Mitochondrial outer membrane protein</fullName>
    </submittedName>
</protein>
<sequence>MALPGSNESYAQLNRDAAVLRQEALDNPALRSAEEESARRHALAVMAEHMLQPATVHTLEIHGARNTRKSFLDPIFGPLVDDAHNVGTTLGDVLAEVQAAVGKLERLEIYHPNPTVHFADARQRDPTAAASDVDIAVRVAELPRFRLNTGTDLGNTEGSAYGNLLWRNIFGGAESLSLNASAGTRTRSAYSAVLAAPVVLRGSSSSSLITPDDLRVSVEGLTSATQKPWASHEEALTAGTLRLAWRTSQGDTHSVAYGSAWRQLTGLGAGAGDSLKSALSHAYTRDHRDNPLLPQSGYLVRTASELAGWGPLGGDVAFAKVEAAVSGAVPVSLPFLSASSSSPSPSGSASSSGSSSSSSSSSSAASPPSPSSLSLADSGVSVGGSFRAGVLYPLPFGYNLLAGGAVPSRLNDRFLLGGPADVRGFKQGGLGPHDGADAVGGDVFAAGSVHMLVPVTRAGRASPLRLQLFANGGGAGGAVGRRTKATPEPGSAGAVARSVVAAVQDVARGGLPSTAVGLGLVYAHPVARFELNFSLPLVLRRGEEGRKGFQVGVGINFL</sequence>
<evidence type="ECO:0000256" key="4">
    <source>
        <dbReference type="ARBA" id="ARBA00022692"/>
    </source>
</evidence>
<feature type="domain" description="Bacterial surface antigen (D15)" evidence="7">
    <location>
        <begin position="168"/>
        <end position="557"/>
    </location>
</feature>
<evidence type="ECO:0000259" key="7">
    <source>
        <dbReference type="Pfam" id="PF01103"/>
    </source>
</evidence>
<keyword evidence="3" id="KW-1134">Transmembrane beta strand</keyword>
<dbReference type="PANTHER" id="PTHR12815:SF18">
    <property type="entry name" value="SORTING AND ASSEMBLY MACHINERY COMPONENT 50 HOMOLOG"/>
    <property type="match status" value="1"/>
</dbReference>
<dbReference type="InterPro" id="IPR039910">
    <property type="entry name" value="D15-like"/>
</dbReference>
<dbReference type="AlphaFoldDB" id="A0A167PDL8"/>
<dbReference type="Proteomes" id="UP000076874">
    <property type="component" value="Unassembled WGS sequence"/>
</dbReference>
<evidence type="ECO:0000256" key="1">
    <source>
        <dbReference type="ARBA" id="ARBA00004374"/>
    </source>
</evidence>
<evidence type="ECO:0000256" key="2">
    <source>
        <dbReference type="ARBA" id="ARBA00010913"/>
    </source>
</evidence>
<name>A0A167PDL8_9HYPO</name>
<evidence type="ECO:0000256" key="3">
    <source>
        <dbReference type="ARBA" id="ARBA00022452"/>
    </source>
</evidence>
<keyword evidence="4" id="KW-0812">Transmembrane</keyword>
<dbReference type="GO" id="GO:0045040">
    <property type="term" value="P:protein insertion into mitochondrial outer membrane"/>
    <property type="evidence" value="ECO:0007669"/>
    <property type="project" value="TreeGrafter"/>
</dbReference>
<evidence type="ECO:0000256" key="6">
    <source>
        <dbReference type="SAM" id="MobiDB-lite"/>
    </source>
</evidence>
<comment type="caution">
    <text evidence="8">The sequence shown here is derived from an EMBL/GenBank/DDBJ whole genome shotgun (WGS) entry which is preliminary data.</text>
</comment>
<organism evidence="8 9">
    <name type="scientific">Niveomyces insectorum RCEF 264</name>
    <dbReference type="NCBI Taxonomy" id="1081102"/>
    <lineage>
        <taxon>Eukaryota</taxon>
        <taxon>Fungi</taxon>
        <taxon>Dikarya</taxon>
        <taxon>Ascomycota</taxon>
        <taxon>Pezizomycotina</taxon>
        <taxon>Sordariomycetes</taxon>
        <taxon>Hypocreomycetidae</taxon>
        <taxon>Hypocreales</taxon>
        <taxon>Cordycipitaceae</taxon>
        <taxon>Niveomyces</taxon>
    </lineage>
</organism>
<feature type="region of interest" description="Disordered" evidence="6">
    <location>
        <begin position="339"/>
        <end position="374"/>
    </location>
</feature>
<dbReference type="GO" id="GO:0005741">
    <property type="term" value="C:mitochondrial outer membrane"/>
    <property type="evidence" value="ECO:0007669"/>
    <property type="project" value="UniProtKB-SubCell"/>
</dbReference>
<proteinExistence type="inferred from homology"/>
<comment type="subcellular location">
    <subcellularLocation>
        <location evidence="1">Mitochondrion outer membrane</location>
        <topology evidence="1">Multi-pass membrane protein</topology>
    </subcellularLocation>
</comment>
<dbReference type="Pfam" id="PF01103">
    <property type="entry name" value="Omp85"/>
    <property type="match status" value="1"/>
</dbReference>
<dbReference type="InterPro" id="IPR000184">
    <property type="entry name" value="Bac_surfAg_D15"/>
</dbReference>